<feature type="domain" description="LysM" evidence="3">
    <location>
        <begin position="218"/>
        <end position="265"/>
    </location>
</feature>
<feature type="region of interest" description="Disordered" evidence="1">
    <location>
        <begin position="18"/>
        <end position="40"/>
    </location>
</feature>
<dbReference type="InterPro" id="IPR000782">
    <property type="entry name" value="FAS1_domain"/>
</dbReference>
<comment type="caution">
    <text evidence="4">The sequence shown here is derived from an EMBL/GenBank/DDBJ whole genome shotgun (WGS) entry which is preliminary data.</text>
</comment>
<dbReference type="Gene3D" id="2.30.180.10">
    <property type="entry name" value="FAS1 domain"/>
    <property type="match status" value="1"/>
</dbReference>
<dbReference type="PANTHER" id="PTHR10900">
    <property type="entry name" value="PERIOSTIN-RELATED"/>
    <property type="match status" value="1"/>
</dbReference>
<dbReference type="PROSITE" id="PS50213">
    <property type="entry name" value="FAS1"/>
    <property type="match status" value="1"/>
</dbReference>
<sequence length="480" mass="49643">MDLSYTLTGENVRFVDESGEQVVSGSTPDAPATSTPTSAGLQAASTSAATPQAVVTTNAVRSTWVRGELNEQFAKHYLGISVADTGQPVTIKMSYDPQDSHLIDENAGFYVFKLSGFDRYINAAPPSDSVFATGYIESMDGIKRKVAQIGIEDVGDIVALVTYNDTTMPFSYTLQGENVLFLDDSGEQVEGDRVVVQQPASGTASSAAGTATEISLGGTYTVKAGDTLGTISSQAYGSTDYWSSICTANSLSNCDLIEVGDVLTIPSQADADAILGGAVPTPAATADATAVATPTPTADAMPGATATATPFATAIPEATTTATPAATAMPEPTSDAGMMEDDLIEVAEDYEQLDILLLALDLAGLTTSIADGGPYTIFAPTNAAFASLPEARLDMLMADSELLADTLRYHVVSGKLKASDLASQTSLTTLHGGTIDVTTTDDGSLAVEGVSIVTSDVEASNGVIHFIHQLLPDPDENNSQ</sequence>
<dbReference type="Pfam" id="PF01476">
    <property type="entry name" value="LysM"/>
    <property type="match status" value="1"/>
</dbReference>
<dbReference type="InterPro" id="IPR036779">
    <property type="entry name" value="LysM_dom_sf"/>
</dbReference>
<feature type="compositionally biased region" description="Low complexity" evidence="1">
    <location>
        <begin position="26"/>
        <end position="40"/>
    </location>
</feature>
<name>A0A6B1G101_9CHLR</name>
<reference evidence="4" key="1">
    <citation type="submission" date="2019-09" db="EMBL/GenBank/DDBJ databases">
        <title>Characterisation of the sponge microbiome using genome-centric metagenomics.</title>
        <authorList>
            <person name="Engelberts J.P."/>
            <person name="Robbins S.J."/>
            <person name="De Goeij J.M."/>
            <person name="Aranda M."/>
            <person name="Bell S.C."/>
            <person name="Webster N.S."/>
        </authorList>
    </citation>
    <scope>NUCLEOTIDE SEQUENCE</scope>
    <source>
        <strain evidence="4">SB0675_bin_29</strain>
    </source>
</reference>
<dbReference type="SUPFAM" id="SSF54106">
    <property type="entry name" value="LysM domain"/>
    <property type="match status" value="1"/>
</dbReference>
<dbReference type="InterPro" id="IPR036378">
    <property type="entry name" value="FAS1_dom_sf"/>
</dbReference>
<dbReference type="Pfam" id="PF02469">
    <property type="entry name" value="Fasciclin"/>
    <property type="match status" value="1"/>
</dbReference>
<dbReference type="FunFam" id="2.30.180.10:FF:000032">
    <property type="entry name" value="Fasciclin domain-containing protein, putative"/>
    <property type="match status" value="1"/>
</dbReference>
<evidence type="ECO:0000313" key="4">
    <source>
        <dbReference type="EMBL" id="MYH60925.1"/>
    </source>
</evidence>
<dbReference type="EMBL" id="VYDA01000146">
    <property type="protein sequence ID" value="MYH60925.1"/>
    <property type="molecule type" value="Genomic_DNA"/>
</dbReference>
<dbReference type="PROSITE" id="PS51782">
    <property type="entry name" value="LYSM"/>
    <property type="match status" value="1"/>
</dbReference>
<evidence type="ECO:0000256" key="1">
    <source>
        <dbReference type="SAM" id="MobiDB-lite"/>
    </source>
</evidence>
<dbReference type="SUPFAM" id="SSF82153">
    <property type="entry name" value="FAS1 domain"/>
    <property type="match status" value="1"/>
</dbReference>
<dbReference type="PANTHER" id="PTHR10900:SF77">
    <property type="entry name" value="FI19380P1"/>
    <property type="match status" value="1"/>
</dbReference>
<protein>
    <submittedName>
        <fullName evidence="4">LysM peptidoglycan-binding domain-containing protein</fullName>
    </submittedName>
</protein>
<dbReference type="CDD" id="cd00118">
    <property type="entry name" value="LysM"/>
    <property type="match status" value="1"/>
</dbReference>
<proteinExistence type="predicted"/>
<dbReference type="AlphaFoldDB" id="A0A6B1G101"/>
<dbReference type="SMART" id="SM00257">
    <property type="entry name" value="LysM"/>
    <property type="match status" value="1"/>
</dbReference>
<organism evidence="4">
    <name type="scientific">Caldilineaceae bacterium SB0675_bin_29</name>
    <dbReference type="NCBI Taxonomy" id="2605266"/>
    <lineage>
        <taxon>Bacteria</taxon>
        <taxon>Bacillati</taxon>
        <taxon>Chloroflexota</taxon>
        <taxon>Caldilineae</taxon>
        <taxon>Caldilineales</taxon>
        <taxon>Caldilineaceae</taxon>
    </lineage>
</organism>
<dbReference type="SMART" id="SM00554">
    <property type="entry name" value="FAS1"/>
    <property type="match status" value="1"/>
</dbReference>
<evidence type="ECO:0000259" key="2">
    <source>
        <dbReference type="PROSITE" id="PS50213"/>
    </source>
</evidence>
<dbReference type="InterPro" id="IPR018392">
    <property type="entry name" value="LysM"/>
</dbReference>
<accession>A0A6B1G101</accession>
<gene>
    <name evidence="4" type="ORF">F4148_03905</name>
</gene>
<dbReference type="InterPro" id="IPR050904">
    <property type="entry name" value="Adhesion/Biosynth-related"/>
</dbReference>
<evidence type="ECO:0000259" key="3">
    <source>
        <dbReference type="PROSITE" id="PS51782"/>
    </source>
</evidence>
<dbReference type="Gene3D" id="3.10.350.10">
    <property type="entry name" value="LysM domain"/>
    <property type="match status" value="1"/>
</dbReference>
<feature type="domain" description="FAS1" evidence="2">
    <location>
        <begin position="340"/>
        <end position="471"/>
    </location>
</feature>